<sequence>MLRSRGGQYGICIDCDPTSSSAVFSSVNGFDASDQGNSAPVALYSTTFSSPGVHVITMRNEADSRGTPAGNSQLTLDRIVLQVAIPAITTTSQKVSLNPSPTTTSTTTSTSVTSSNNVESSSVASTSTVRSSTSISTSTASSPISCRRPLLEQVRALSLEETHRRSLRLLQVYHHHPRTLAALSVQ</sequence>
<evidence type="ECO:0000313" key="3">
    <source>
        <dbReference type="Proteomes" id="UP000054270"/>
    </source>
</evidence>
<feature type="compositionally biased region" description="Low complexity" evidence="1">
    <location>
        <begin position="100"/>
        <end position="142"/>
    </location>
</feature>
<dbReference type="OrthoDB" id="3359616at2759"/>
<reference evidence="3" key="1">
    <citation type="submission" date="2014-04" db="EMBL/GenBank/DDBJ databases">
        <title>Evolutionary Origins and Diversification of the Mycorrhizal Mutualists.</title>
        <authorList>
            <consortium name="DOE Joint Genome Institute"/>
            <consortium name="Mycorrhizal Genomics Consortium"/>
            <person name="Kohler A."/>
            <person name="Kuo A."/>
            <person name="Nagy L.G."/>
            <person name="Floudas D."/>
            <person name="Copeland A."/>
            <person name="Barry K.W."/>
            <person name="Cichocki N."/>
            <person name="Veneault-Fourrey C."/>
            <person name="LaButti K."/>
            <person name="Lindquist E.A."/>
            <person name="Lipzen A."/>
            <person name="Lundell T."/>
            <person name="Morin E."/>
            <person name="Murat C."/>
            <person name="Riley R."/>
            <person name="Ohm R."/>
            <person name="Sun H."/>
            <person name="Tunlid A."/>
            <person name="Henrissat B."/>
            <person name="Grigoriev I.V."/>
            <person name="Hibbett D.S."/>
            <person name="Martin F."/>
        </authorList>
    </citation>
    <scope>NUCLEOTIDE SEQUENCE [LARGE SCALE GENOMIC DNA]</scope>
    <source>
        <strain evidence="3">FD-334 SS-4</strain>
    </source>
</reference>
<name>A0A0D2L6E3_HYPSF</name>
<accession>A0A0D2L6E3</accession>
<organism evidence="2 3">
    <name type="scientific">Hypholoma sublateritium (strain FD-334 SS-4)</name>
    <dbReference type="NCBI Taxonomy" id="945553"/>
    <lineage>
        <taxon>Eukaryota</taxon>
        <taxon>Fungi</taxon>
        <taxon>Dikarya</taxon>
        <taxon>Basidiomycota</taxon>
        <taxon>Agaricomycotina</taxon>
        <taxon>Agaricomycetes</taxon>
        <taxon>Agaricomycetidae</taxon>
        <taxon>Agaricales</taxon>
        <taxon>Agaricineae</taxon>
        <taxon>Strophariaceae</taxon>
        <taxon>Hypholoma</taxon>
    </lineage>
</organism>
<dbReference type="EMBL" id="KN817549">
    <property type="protein sequence ID" value="KJA22517.1"/>
    <property type="molecule type" value="Genomic_DNA"/>
</dbReference>
<dbReference type="STRING" id="945553.A0A0D2L6E3"/>
<keyword evidence="3" id="KW-1185">Reference proteome</keyword>
<protein>
    <submittedName>
        <fullName evidence="2">Uncharacterized protein</fullName>
    </submittedName>
</protein>
<gene>
    <name evidence="2" type="ORF">HYPSUDRAFT_651490</name>
</gene>
<dbReference type="AlphaFoldDB" id="A0A0D2L6E3"/>
<proteinExistence type="predicted"/>
<dbReference type="Proteomes" id="UP000054270">
    <property type="component" value="Unassembled WGS sequence"/>
</dbReference>
<evidence type="ECO:0000256" key="1">
    <source>
        <dbReference type="SAM" id="MobiDB-lite"/>
    </source>
</evidence>
<evidence type="ECO:0000313" key="2">
    <source>
        <dbReference type="EMBL" id="KJA22517.1"/>
    </source>
</evidence>
<feature type="region of interest" description="Disordered" evidence="1">
    <location>
        <begin position="93"/>
        <end position="142"/>
    </location>
</feature>